<dbReference type="FunFam" id="3.40.50.300:FF:001091">
    <property type="entry name" value="Probable disease resistance protein At1g61300"/>
    <property type="match status" value="1"/>
</dbReference>
<feature type="domain" description="NB-ARC" evidence="7">
    <location>
        <begin position="178"/>
        <end position="345"/>
    </location>
</feature>
<dbReference type="InterPro" id="IPR027417">
    <property type="entry name" value="P-loop_NTPase"/>
</dbReference>
<dbReference type="GO" id="GO:0043531">
    <property type="term" value="F:ADP binding"/>
    <property type="evidence" value="ECO:0007669"/>
    <property type="project" value="InterPro"/>
</dbReference>
<dbReference type="GO" id="GO:0006952">
    <property type="term" value="P:defense response"/>
    <property type="evidence" value="ECO:0007669"/>
    <property type="project" value="UniProtKB-KW"/>
</dbReference>
<keyword evidence="2" id="KW-0433">Leucine-rich repeat</keyword>
<protein>
    <submittedName>
        <fullName evidence="9">Uncharacterized protein</fullName>
    </submittedName>
</protein>
<evidence type="ECO:0000256" key="3">
    <source>
        <dbReference type="ARBA" id="ARBA00022737"/>
    </source>
</evidence>
<organism evidence="9 10">
    <name type="scientific">Buddleja alternifolia</name>
    <dbReference type="NCBI Taxonomy" id="168488"/>
    <lineage>
        <taxon>Eukaryota</taxon>
        <taxon>Viridiplantae</taxon>
        <taxon>Streptophyta</taxon>
        <taxon>Embryophyta</taxon>
        <taxon>Tracheophyta</taxon>
        <taxon>Spermatophyta</taxon>
        <taxon>Magnoliopsida</taxon>
        <taxon>eudicotyledons</taxon>
        <taxon>Gunneridae</taxon>
        <taxon>Pentapetalae</taxon>
        <taxon>asterids</taxon>
        <taxon>lamiids</taxon>
        <taxon>Lamiales</taxon>
        <taxon>Scrophulariaceae</taxon>
        <taxon>Buddlejeae</taxon>
        <taxon>Buddleja</taxon>
    </lineage>
</organism>
<dbReference type="Proteomes" id="UP000826271">
    <property type="component" value="Unassembled WGS sequence"/>
</dbReference>
<dbReference type="PRINTS" id="PR00364">
    <property type="entry name" value="DISEASERSIST"/>
</dbReference>
<proteinExistence type="inferred from homology"/>
<evidence type="ECO:0000313" key="10">
    <source>
        <dbReference type="Proteomes" id="UP000826271"/>
    </source>
</evidence>
<dbReference type="SUPFAM" id="SSF52540">
    <property type="entry name" value="P-loop containing nucleoside triphosphate hydrolases"/>
    <property type="match status" value="1"/>
</dbReference>
<dbReference type="InterPro" id="IPR041118">
    <property type="entry name" value="Rx_N"/>
</dbReference>
<keyword evidence="4" id="KW-0547">Nucleotide-binding</keyword>
<keyword evidence="5" id="KW-0611">Plant defense</keyword>
<name>A0AAV6WQH4_9LAMI</name>
<comment type="caution">
    <text evidence="9">The sequence shown here is derived from an EMBL/GenBank/DDBJ whole genome shotgun (WGS) entry which is preliminary data.</text>
</comment>
<reference evidence="9" key="1">
    <citation type="submission" date="2019-10" db="EMBL/GenBank/DDBJ databases">
        <authorList>
            <person name="Zhang R."/>
            <person name="Pan Y."/>
            <person name="Wang J."/>
            <person name="Ma R."/>
            <person name="Yu S."/>
        </authorList>
    </citation>
    <scope>NUCLEOTIDE SEQUENCE</scope>
    <source>
        <strain evidence="9">LA-IB0</strain>
        <tissue evidence="9">Leaf</tissue>
    </source>
</reference>
<dbReference type="PANTHER" id="PTHR36766">
    <property type="entry name" value="PLANT BROAD-SPECTRUM MILDEW RESISTANCE PROTEIN RPW8"/>
    <property type="match status" value="1"/>
</dbReference>
<dbReference type="Gene3D" id="1.20.5.4130">
    <property type="match status" value="1"/>
</dbReference>
<comment type="similarity">
    <text evidence="1">Belongs to the disease resistance NB-LRR family.</text>
</comment>
<keyword evidence="10" id="KW-1185">Reference proteome</keyword>
<evidence type="ECO:0000313" key="9">
    <source>
        <dbReference type="EMBL" id="KAG8369812.1"/>
    </source>
</evidence>
<evidence type="ECO:0000256" key="1">
    <source>
        <dbReference type="ARBA" id="ARBA00008894"/>
    </source>
</evidence>
<dbReference type="Pfam" id="PF18052">
    <property type="entry name" value="Rx_N"/>
    <property type="match status" value="1"/>
</dbReference>
<evidence type="ECO:0000259" key="7">
    <source>
        <dbReference type="Pfam" id="PF00931"/>
    </source>
</evidence>
<dbReference type="Pfam" id="PF00931">
    <property type="entry name" value="NB-ARC"/>
    <property type="match status" value="1"/>
</dbReference>
<evidence type="ECO:0000256" key="5">
    <source>
        <dbReference type="ARBA" id="ARBA00022821"/>
    </source>
</evidence>
<feature type="domain" description="Disease resistance N-terminal" evidence="8">
    <location>
        <begin position="9"/>
        <end position="92"/>
    </location>
</feature>
<dbReference type="InterPro" id="IPR002182">
    <property type="entry name" value="NB-ARC"/>
</dbReference>
<keyword evidence="6" id="KW-0067">ATP-binding</keyword>
<dbReference type="EMBL" id="WHWC01000014">
    <property type="protein sequence ID" value="KAG8369812.1"/>
    <property type="molecule type" value="Genomic_DNA"/>
</dbReference>
<evidence type="ECO:0000256" key="4">
    <source>
        <dbReference type="ARBA" id="ARBA00022741"/>
    </source>
</evidence>
<gene>
    <name evidence="9" type="ORF">BUALT_Bualt14G0052700</name>
</gene>
<keyword evidence="3" id="KW-0677">Repeat</keyword>
<evidence type="ECO:0000256" key="6">
    <source>
        <dbReference type="ARBA" id="ARBA00022840"/>
    </source>
</evidence>
<dbReference type="AlphaFoldDB" id="A0AAV6WQH4"/>
<sequence>MTTVSALWTVVQRIDNLLLSEGAQARCIGDLGDAIVKLRSELDDIQQFLEAADANRHDNNENFKKQVTELAYNIEDAIESYARHEETTSKRKSVTIRCLLRGSTTRSLGEDIHIFNKRIDGLRHFMDHNQAPVENDVAAAGHSGRSYSMGTTITSSITPPQCNLQPRANQATVSWMDEEKRKLLERLTNAQSKLSIIPICGMGGSGKTTLAKMVFEDEIVVDHFDCRSWATVSQDFQARDILEAILLTLSSNWSTDWIAQMSPMQLMEQLYKAQYARRYLVVLDDVWSTEAWDTIKIAFPDNNNGSRVIITTRLQSVAEYSSSGPVHHMRFLDNKESWEIFKMESGLQDLGSFSFPFFSHA</sequence>
<dbReference type="CDD" id="cd14798">
    <property type="entry name" value="RX-CC_like"/>
    <property type="match status" value="1"/>
</dbReference>
<evidence type="ECO:0000259" key="8">
    <source>
        <dbReference type="Pfam" id="PF18052"/>
    </source>
</evidence>
<dbReference type="PANTHER" id="PTHR36766:SF40">
    <property type="entry name" value="DISEASE RESISTANCE PROTEIN RGA3"/>
    <property type="match status" value="1"/>
</dbReference>
<evidence type="ECO:0000256" key="2">
    <source>
        <dbReference type="ARBA" id="ARBA00022614"/>
    </source>
</evidence>
<dbReference type="Gene3D" id="3.40.50.300">
    <property type="entry name" value="P-loop containing nucleotide triphosphate hydrolases"/>
    <property type="match status" value="1"/>
</dbReference>
<dbReference type="GO" id="GO:0005524">
    <property type="term" value="F:ATP binding"/>
    <property type="evidence" value="ECO:0007669"/>
    <property type="project" value="UniProtKB-KW"/>
</dbReference>
<dbReference type="InterPro" id="IPR038005">
    <property type="entry name" value="RX-like_CC"/>
</dbReference>
<accession>A0AAV6WQH4</accession>